<evidence type="ECO:0000313" key="1">
    <source>
        <dbReference type="EMBL" id="CAF1547189.1"/>
    </source>
</evidence>
<organism evidence="1 2">
    <name type="scientific">Rotaria sordida</name>
    <dbReference type="NCBI Taxonomy" id="392033"/>
    <lineage>
        <taxon>Eukaryota</taxon>
        <taxon>Metazoa</taxon>
        <taxon>Spiralia</taxon>
        <taxon>Gnathifera</taxon>
        <taxon>Rotifera</taxon>
        <taxon>Eurotatoria</taxon>
        <taxon>Bdelloidea</taxon>
        <taxon>Philodinida</taxon>
        <taxon>Philodinidae</taxon>
        <taxon>Rotaria</taxon>
    </lineage>
</organism>
<evidence type="ECO:0000313" key="2">
    <source>
        <dbReference type="Proteomes" id="UP000663864"/>
    </source>
</evidence>
<name>A0A815WFP4_9BILA</name>
<feature type="non-terminal residue" evidence="1">
    <location>
        <position position="1"/>
    </location>
</feature>
<accession>A0A815WFP4</accession>
<proteinExistence type="predicted"/>
<gene>
    <name evidence="1" type="ORF">ZHD862_LOCUS39249</name>
</gene>
<dbReference type="Proteomes" id="UP000663864">
    <property type="component" value="Unassembled WGS sequence"/>
</dbReference>
<dbReference type="EMBL" id="CAJNOT010015686">
    <property type="protein sequence ID" value="CAF1547189.1"/>
    <property type="molecule type" value="Genomic_DNA"/>
</dbReference>
<sequence>TWQCRPVVDLLLEQIFTKGTDIEQVLFVIAPEQLDLFLSYL</sequence>
<protein>
    <submittedName>
        <fullName evidence="1">Uncharacterized protein</fullName>
    </submittedName>
</protein>
<reference evidence="1" key="1">
    <citation type="submission" date="2021-02" db="EMBL/GenBank/DDBJ databases">
        <authorList>
            <person name="Nowell W R."/>
        </authorList>
    </citation>
    <scope>NUCLEOTIDE SEQUENCE</scope>
</reference>
<comment type="caution">
    <text evidence="1">The sequence shown here is derived from an EMBL/GenBank/DDBJ whole genome shotgun (WGS) entry which is preliminary data.</text>
</comment>
<dbReference type="AlphaFoldDB" id="A0A815WFP4"/>